<dbReference type="PATRIC" id="fig|1698261.3.peg.225"/>
<dbReference type="InterPro" id="IPR005711">
    <property type="entry name" value="Ribosomal_uS5_euk/arc"/>
</dbReference>
<evidence type="ECO:0000259" key="10">
    <source>
        <dbReference type="PROSITE" id="PS50881"/>
    </source>
</evidence>
<evidence type="ECO:0000313" key="12">
    <source>
        <dbReference type="Proteomes" id="UP000070589"/>
    </source>
</evidence>
<dbReference type="SUPFAM" id="SSF54211">
    <property type="entry name" value="Ribosomal protein S5 domain 2-like"/>
    <property type="match status" value="1"/>
</dbReference>
<evidence type="ECO:0000256" key="2">
    <source>
        <dbReference type="ARBA" id="ARBA00022730"/>
    </source>
</evidence>
<organism evidence="11 12">
    <name type="scientific">candidate division MSBL1 archaeon SCGC-AAA259D14</name>
    <dbReference type="NCBI Taxonomy" id="1698261"/>
    <lineage>
        <taxon>Archaea</taxon>
        <taxon>Methanobacteriati</taxon>
        <taxon>Methanobacteriota</taxon>
        <taxon>candidate division MSBL1</taxon>
    </lineage>
</organism>
<reference evidence="11 12" key="1">
    <citation type="journal article" date="2016" name="Sci. Rep.">
        <title>Metabolic traits of an uncultured archaeal lineage -MSBL1- from brine pools of the Red Sea.</title>
        <authorList>
            <person name="Mwirichia R."/>
            <person name="Alam I."/>
            <person name="Rashid M."/>
            <person name="Vinu M."/>
            <person name="Ba-Alawi W."/>
            <person name="Anthony Kamau A."/>
            <person name="Kamanda Ngugi D."/>
            <person name="Goker M."/>
            <person name="Klenk H.P."/>
            <person name="Bajic V."/>
            <person name="Stingl U."/>
        </authorList>
    </citation>
    <scope>NUCLEOTIDE SEQUENCE [LARGE SCALE GENOMIC DNA]</scope>
    <source>
        <strain evidence="11">SCGC-AAA259D14</strain>
    </source>
</reference>
<evidence type="ECO:0000256" key="1">
    <source>
        <dbReference type="ARBA" id="ARBA00008945"/>
    </source>
</evidence>
<dbReference type="InterPro" id="IPR013810">
    <property type="entry name" value="Ribosomal_uS5_N"/>
</dbReference>
<dbReference type="NCBIfam" id="NF003125">
    <property type="entry name" value="PRK04044.1"/>
    <property type="match status" value="1"/>
</dbReference>
<comment type="function">
    <text evidence="8">With S4 and S12 plays an important role in translational accuracy.</text>
</comment>
<feature type="domain" description="S5 DRBM" evidence="10">
    <location>
        <begin position="50"/>
        <end position="113"/>
    </location>
</feature>
<dbReference type="Pfam" id="PF03719">
    <property type="entry name" value="Ribosomal_S5_C"/>
    <property type="match status" value="1"/>
</dbReference>
<dbReference type="FunFam" id="3.30.230.10:FF:000004">
    <property type="entry name" value="40S ribosomal protein S2"/>
    <property type="match status" value="1"/>
</dbReference>
<evidence type="ECO:0000256" key="4">
    <source>
        <dbReference type="ARBA" id="ARBA00022980"/>
    </source>
</evidence>
<comment type="domain">
    <text evidence="8">The N-terminal domain interacts with the head of the 30S subunit; the C-terminal domain interacts with the body and contacts protein S4. The interaction surface between S4 and S5 is involved in control of translational fidelity.</text>
</comment>
<evidence type="ECO:0000313" key="11">
    <source>
        <dbReference type="EMBL" id="KXA90112.1"/>
    </source>
</evidence>
<sequence>MKEESIEEWKPRTGLGKKVKEGEITTLSQILDRGLRPREVEIIDALVPDLEDEILNVNLVQRMHRSGRRLSFRVTAVVGNRDGIIGMAHTSGGEVAPSIQKAINAAKLRVIEIRRGCGSWECGCGRPHSVPFQVTGQKGSVRVTLKPAPRGLGIAASEIPRTVLELAGIEDVWTSSKGQTRTTINFALATFDALKRTTQMSVGESQSDRIVMGKIGGEGE</sequence>
<evidence type="ECO:0000256" key="3">
    <source>
        <dbReference type="ARBA" id="ARBA00022884"/>
    </source>
</evidence>
<comment type="similarity">
    <text evidence="1 8 9">Belongs to the universal ribosomal protein uS5 family.</text>
</comment>
<dbReference type="PROSITE" id="PS50881">
    <property type="entry name" value="S5_DSRBD"/>
    <property type="match status" value="1"/>
</dbReference>
<dbReference type="GO" id="GO:0022627">
    <property type="term" value="C:cytosolic small ribosomal subunit"/>
    <property type="evidence" value="ECO:0007669"/>
    <property type="project" value="TreeGrafter"/>
</dbReference>
<keyword evidence="12" id="KW-1185">Reference proteome</keyword>
<dbReference type="PANTHER" id="PTHR13718">
    <property type="entry name" value="RIBOSOMAL S SUBUNIT"/>
    <property type="match status" value="1"/>
</dbReference>
<dbReference type="GO" id="GO:0019843">
    <property type="term" value="F:rRNA binding"/>
    <property type="evidence" value="ECO:0007669"/>
    <property type="project" value="UniProtKB-UniRule"/>
</dbReference>
<evidence type="ECO:0000256" key="6">
    <source>
        <dbReference type="ARBA" id="ARBA00025844"/>
    </source>
</evidence>
<dbReference type="InterPro" id="IPR014721">
    <property type="entry name" value="Ribsml_uS5_D2-typ_fold_subgr"/>
</dbReference>
<dbReference type="PANTHER" id="PTHR13718:SF4">
    <property type="entry name" value="40S RIBOSOMAL PROTEIN S2"/>
    <property type="match status" value="1"/>
</dbReference>
<dbReference type="PROSITE" id="PS00585">
    <property type="entry name" value="RIBOSOMAL_S5"/>
    <property type="match status" value="1"/>
</dbReference>
<dbReference type="InterPro" id="IPR018192">
    <property type="entry name" value="Ribosomal_uS5_N_CS"/>
</dbReference>
<accession>A0A133U7D9</accession>
<dbReference type="InterPro" id="IPR000851">
    <property type="entry name" value="Ribosomal_uS5"/>
</dbReference>
<proteinExistence type="inferred from homology"/>
<protein>
    <recommendedName>
        <fullName evidence="7 8">Small ribosomal subunit protein uS5</fullName>
    </recommendedName>
</protein>
<keyword evidence="2 8" id="KW-0699">rRNA-binding</keyword>
<dbReference type="GO" id="GO:0006412">
    <property type="term" value="P:translation"/>
    <property type="evidence" value="ECO:0007669"/>
    <property type="project" value="UniProtKB-UniRule"/>
</dbReference>
<keyword evidence="5 8" id="KW-0687">Ribonucleoprotein</keyword>
<dbReference type="AlphaFoldDB" id="A0A133U7D9"/>
<dbReference type="Gene3D" id="3.30.230.10">
    <property type="match status" value="1"/>
</dbReference>
<dbReference type="InterPro" id="IPR047866">
    <property type="entry name" value="Ribosomal_uS5_arc"/>
</dbReference>
<dbReference type="HAMAP" id="MF_01307_A">
    <property type="entry name" value="Ribosomal_uS5_A"/>
    <property type="match status" value="1"/>
</dbReference>
<dbReference type="Pfam" id="PF00333">
    <property type="entry name" value="Ribosomal_S5"/>
    <property type="match status" value="1"/>
</dbReference>
<evidence type="ECO:0000256" key="7">
    <source>
        <dbReference type="ARBA" id="ARBA00035255"/>
    </source>
</evidence>
<dbReference type="NCBIfam" id="TIGR01020">
    <property type="entry name" value="uS5_euk_arch"/>
    <property type="match status" value="1"/>
</dbReference>
<dbReference type="SUPFAM" id="SSF54768">
    <property type="entry name" value="dsRNA-binding domain-like"/>
    <property type="match status" value="1"/>
</dbReference>
<comment type="caution">
    <text evidence="11">The sequence shown here is derived from an EMBL/GenBank/DDBJ whole genome shotgun (WGS) entry which is preliminary data.</text>
</comment>
<gene>
    <name evidence="8" type="primary">rps5</name>
    <name evidence="11" type="ORF">AKJ62_01730</name>
</gene>
<keyword evidence="3 8" id="KW-0694">RNA-binding</keyword>
<keyword evidence="4 8" id="KW-0689">Ribosomal protein</keyword>
<comment type="subunit">
    <text evidence="6 8">Part of the 30S ribosomal subunit. Contacts protein S4.</text>
</comment>
<dbReference type="EMBL" id="LHXL01000013">
    <property type="protein sequence ID" value="KXA90112.1"/>
    <property type="molecule type" value="Genomic_DNA"/>
</dbReference>
<evidence type="ECO:0000256" key="8">
    <source>
        <dbReference type="HAMAP-Rule" id="MF_01307"/>
    </source>
</evidence>
<dbReference type="InterPro" id="IPR005324">
    <property type="entry name" value="Ribosomal_uS5_C"/>
</dbReference>
<evidence type="ECO:0000256" key="5">
    <source>
        <dbReference type="ARBA" id="ARBA00023274"/>
    </source>
</evidence>
<evidence type="ECO:0000256" key="9">
    <source>
        <dbReference type="RuleBase" id="RU003823"/>
    </source>
</evidence>
<dbReference type="Proteomes" id="UP000070589">
    <property type="component" value="Unassembled WGS sequence"/>
</dbReference>
<name>A0A133U7D9_9EURY</name>
<dbReference type="InterPro" id="IPR020568">
    <property type="entry name" value="Ribosomal_Su5_D2-typ_SF"/>
</dbReference>
<dbReference type="Gene3D" id="3.30.160.20">
    <property type="match status" value="1"/>
</dbReference>
<dbReference type="GO" id="GO:0003735">
    <property type="term" value="F:structural constituent of ribosome"/>
    <property type="evidence" value="ECO:0007669"/>
    <property type="project" value="UniProtKB-UniRule"/>
</dbReference>